<name>A0A2H3KC25_9FLAO</name>
<evidence type="ECO:0000313" key="1">
    <source>
        <dbReference type="EMBL" id="PDS23644.1"/>
    </source>
</evidence>
<dbReference type="EMBL" id="PCMW01000057">
    <property type="protein sequence ID" value="PDS23644.1"/>
    <property type="molecule type" value="Genomic_DNA"/>
</dbReference>
<comment type="caution">
    <text evidence="1">The sequence shown here is derived from an EMBL/GenBank/DDBJ whole genome shotgun (WGS) entry which is preliminary data.</text>
</comment>
<dbReference type="Proteomes" id="UP000220828">
    <property type="component" value="Unassembled WGS sequence"/>
</dbReference>
<reference evidence="1 2" key="1">
    <citation type="submission" date="2017-09" db="EMBL/GenBank/DDBJ databases">
        <title>Whole genomes of Flavobacteriaceae.</title>
        <authorList>
            <person name="Stine C."/>
            <person name="Li C."/>
            <person name="Tadesse D."/>
        </authorList>
    </citation>
    <scope>NUCLEOTIDE SEQUENCE [LARGE SCALE GENOMIC DNA]</scope>
    <source>
        <strain evidence="1 2">ATCC 35036</strain>
    </source>
</reference>
<gene>
    <name evidence="1" type="ORF">B0A77_10345</name>
</gene>
<protein>
    <submittedName>
        <fullName evidence="1">Uncharacterized protein</fullName>
    </submittedName>
</protein>
<sequence>MEVELKKRFALKLYRKKNIYLILITLLYTFNSVRDSSGNPFLPLFLGQKRLKRIARPLGNAPKYNR</sequence>
<organism evidence="1 2">
    <name type="scientific">Flavobacterium branchiophilum</name>
    <dbReference type="NCBI Taxonomy" id="55197"/>
    <lineage>
        <taxon>Bacteria</taxon>
        <taxon>Pseudomonadati</taxon>
        <taxon>Bacteroidota</taxon>
        <taxon>Flavobacteriia</taxon>
        <taxon>Flavobacteriales</taxon>
        <taxon>Flavobacteriaceae</taxon>
        <taxon>Flavobacterium</taxon>
    </lineage>
</organism>
<proteinExistence type="predicted"/>
<accession>A0A2H3KC25</accession>
<evidence type="ECO:0000313" key="2">
    <source>
        <dbReference type="Proteomes" id="UP000220828"/>
    </source>
</evidence>
<dbReference type="AlphaFoldDB" id="A0A2H3KC25"/>